<dbReference type="Proteomes" id="UP000266723">
    <property type="component" value="Unassembled WGS sequence"/>
</dbReference>
<comment type="caution">
    <text evidence="2">The sequence shown here is derived from an EMBL/GenBank/DDBJ whole genome shotgun (WGS) entry which is preliminary data.</text>
</comment>
<dbReference type="EMBL" id="QGKV02000299">
    <property type="protein sequence ID" value="KAF3596033.1"/>
    <property type="molecule type" value="Genomic_DNA"/>
</dbReference>
<reference evidence="2 3" key="1">
    <citation type="journal article" date="2020" name="BMC Genomics">
        <title>Intraspecific diversification of the crop wild relative Brassica cretica Lam. using demographic model selection.</title>
        <authorList>
            <person name="Kioukis A."/>
            <person name="Michalopoulou V.A."/>
            <person name="Briers L."/>
            <person name="Pirintsos S."/>
            <person name="Studholme D.J."/>
            <person name="Pavlidis P."/>
            <person name="Sarris P.F."/>
        </authorList>
    </citation>
    <scope>NUCLEOTIDE SEQUENCE [LARGE SCALE GENOMIC DNA]</scope>
    <source>
        <strain evidence="3">cv. PFS-1207/04</strain>
    </source>
</reference>
<feature type="compositionally biased region" description="Polar residues" evidence="1">
    <location>
        <begin position="63"/>
        <end position="78"/>
    </location>
</feature>
<name>A0ABQ7EHI7_BRACR</name>
<organism evidence="2 3">
    <name type="scientific">Brassica cretica</name>
    <name type="common">Mustard</name>
    <dbReference type="NCBI Taxonomy" id="69181"/>
    <lineage>
        <taxon>Eukaryota</taxon>
        <taxon>Viridiplantae</taxon>
        <taxon>Streptophyta</taxon>
        <taxon>Embryophyta</taxon>
        <taxon>Tracheophyta</taxon>
        <taxon>Spermatophyta</taxon>
        <taxon>Magnoliopsida</taxon>
        <taxon>eudicotyledons</taxon>
        <taxon>Gunneridae</taxon>
        <taxon>Pentapetalae</taxon>
        <taxon>rosids</taxon>
        <taxon>malvids</taxon>
        <taxon>Brassicales</taxon>
        <taxon>Brassicaceae</taxon>
        <taxon>Brassiceae</taxon>
        <taxon>Brassica</taxon>
    </lineage>
</organism>
<keyword evidence="3" id="KW-1185">Reference proteome</keyword>
<protein>
    <submittedName>
        <fullName evidence="2">Uncharacterized protein</fullName>
    </submittedName>
</protein>
<proteinExistence type="predicted"/>
<sequence length="131" mass="14792">MTLFSSIEKRSRFHLKKRNKNNWILRRRAKQLLSTTTQETKRGKTQRVTNQTHSSPPQSSPSTATKSNTDSAQLSSPLSEIVAASPPSEIQRASSLKETIMDERNTKSKSHSWEYEKSCFKKTNIPLSGGL</sequence>
<feature type="region of interest" description="Disordered" evidence="1">
    <location>
        <begin position="26"/>
        <end position="95"/>
    </location>
</feature>
<evidence type="ECO:0000313" key="3">
    <source>
        <dbReference type="Proteomes" id="UP000266723"/>
    </source>
</evidence>
<accession>A0ABQ7EHI7</accession>
<evidence type="ECO:0000313" key="2">
    <source>
        <dbReference type="EMBL" id="KAF3596033.1"/>
    </source>
</evidence>
<gene>
    <name evidence="2" type="ORF">DY000_02023934</name>
</gene>
<evidence type="ECO:0000256" key="1">
    <source>
        <dbReference type="SAM" id="MobiDB-lite"/>
    </source>
</evidence>